<evidence type="ECO:0000256" key="7">
    <source>
        <dbReference type="PROSITE-ProRule" id="PRU00182"/>
    </source>
</evidence>
<dbReference type="FunFam" id="3.30.2350.10:FF:000006">
    <property type="entry name" value="Pseudouridine synthase"/>
    <property type="match status" value="1"/>
</dbReference>
<accession>A0A840R6M9</accession>
<comment type="caution">
    <text evidence="11">The sequence shown here is derived from an EMBL/GenBank/DDBJ whole genome shotgun (WGS) entry which is preliminary data.</text>
</comment>
<dbReference type="EC" id="5.4.99.-" evidence="8"/>
<dbReference type="PANTHER" id="PTHR21600:SF44">
    <property type="entry name" value="RIBOSOMAL LARGE SUBUNIT PSEUDOURIDINE SYNTHASE D"/>
    <property type="match status" value="1"/>
</dbReference>
<evidence type="ECO:0000256" key="1">
    <source>
        <dbReference type="ARBA" id="ARBA00010876"/>
    </source>
</evidence>
<dbReference type="SUPFAM" id="SSF55120">
    <property type="entry name" value="Pseudouridine synthase"/>
    <property type="match status" value="1"/>
</dbReference>
<dbReference type="RefSeq" id="WP_184463081.1">
    <property type="nucleotide sequence ID" value="NZ_JACHHW010000006.1"/>
</dbReference>
<dbReference type="Gene3D" id="3.10.290.10">
    <property type="entry name" value="RNA-binding S4 domain"/>
    <property type="match status" value="1"/>
</dbReference>
<keyword evidence="3 8" id="KW-0413">Isomerase</keyword>
<dbReference type="InterPro" id="IPR020103">
    <property type="entry name" value="PsdUridine_synth_cat_dom_sf"/>
</dbReference>
<dbReference type="GO" id="GO:0160140">
    <property type="term" value="F:23S rRNA pseudouridine(1911/1915/1917) synthase activity"/>
    <property type="evidence" value="ECO:0007669"/>
    <property type="project" value="UniProtKB-EC"/>
</dbReference>
<feature type="domain" description="RNA-binding S4" evidence="10">
    <location>
        <begin position="19"/>
        <end position="58"/>
    </location>
</feature>
<evidence type="ECO:0000259" key="9">
    <source>
        <dbReference type="Pfam" id="PF00849"/>
    </source>
</evidence>
<dbReference type="InterPro" id="IPR036986">
    <property type="entry name" value="S4_RNA-bd_sf"/>
</dbReference>
<dbReference type="CDD" id="cd02869">
    <property type="entry name" value="PseudoU_synth_RluA_like"/>
    <property type="match status" value="1"/>
</dbReference>
<dbReference type="Pfam" id="PF00849">
    <property type="entry name" value="PseudoU_synth_2"/>
    <property type="match status" value="1"/>
</dbReference>
<feature type="active site" evidence="6">
    <location>
        <position position="138"/>
    </location>
</feature>
<name>A0A840R6M9_9GAMM</name>
<dbReference type="GO" id="GO:0003723">
    <property type="term" value="F:RNA binding"/>
    <property type="evidence" value="ECO:0007669"/>
    <property type="project" value="UniProtKB-KW"/>
</dbReference>
<feature type="domain" description="Pseudouridine synthase RsuA/RluA-like" evidence="9">
    <location>
        <begin position="91"/>
        <end position="242"/>
    </location>
</feature>
<comment type="similarity">
    <text evidence="1 8">Belongs to the pseudouridine synthase RluA family.</text>
</comment>
<dbReference type="EMBL" id="JACHHW010000006">
    <property type="protein sequence ID" value="MBB5188021.1"/>
    <property type="molecule type" value="Genomic_DNA"/>
</dbReference>
<dbReference type="InterPro" id="IPR006225">
    <property type="entry name" value="PsdUridine_synth_RluC/D"/>
</dbReference>
<dbReference type="Pfam" id="PF01479">
    <property type="entry name" value="S4"/>
    <property type="match status" value="1"/>
</dbReference>
<dbReference type="PROSITE" id="PS50889">
    <property type="entry name" value="S4"/>
    <property type="match status" value="1"/>
</dbReference>
<dbReference type="GO" id="GO:0000455">
    <property type="term" value="P:enzyme-directed rRNA pseudouridine synthesis"/>
    <property type="evidence" value="ECO:0007669"/>
    <property type="project" value="TreeGrafter"/>
</dbReference>
<evidence type="ECO:0000259" key="10">
    <source>
        <dbReference type="Pfam" id="PF01479"/>
    </source>
</evidence>
<evidence type="ECO:0000256" key="4">
    <source>
        <dbReference type="ARBA" id="ARBA00036882"/>
    </source>
</evidence>
<evidence type="ECO:0000256" key="6">
    <source>
        <dbReference type="PIRSR" id="PIRSR606225-1"/>
    </source>
</evidence>
<dbReference type="Proteomes" id="UP000536640">
    <property type="component" value="Unassembled WGS sequence"/>
</dbReference>
<dbReference type="InterPro" id="IPR006145">
    <property type="entry name" value="PsdUridine_synth_RsuA/RluA"/>
</dbReference>
<reference evidence="11 12" key="1">
    <citation type="submission" date="2020-08" db="EMBL/GenBank/DDBJ databases">
        <title>Genomic Encyclopedia of Type Strains, Phase IV (KMG-IV): sequencing the most valuable type-strain genomes for metagenomic binning, comparative biology and taxonomic classification.</title>
        <authorList>
            <person name="Goeker M."/>
        </authorList>
    </citation>
    <scope>NUCLEOTIDE SEQUENCE [LARGE SCALE GENOMIC DNA]</scope>
    <source>
        <strain evidence="11 12">DSM 25701</strain>
    </source>
</reference>
<dbReference type="NCBIfam" id="TIGR00005">
    <property type="entry name" value="rluA_subfam"/>
    <property type="match status" value="1"/>
</dbReference>
<dbReference type="AlphaFoldDB" id="A0A840R6M9"/>
<proteinExistence type="inferred from homology"/>
<dbReference type="InterPro" id="IPR050188">
    <property type="entry name" value="RluA_PseudoU_synthase"/>
</dbReference>
<keyword evidence="2 7" id="KW-0694">RNA-binding</keyword>
<comment type="catalytic activity">
    <reaction evidence="4">
        <text>uridine(1911/1915/1917) in 23S rRNA = pseudouridine(1911/1915/1917) in 23S rRNA</text>
        <dbReference type="Rhea" id="RHEA:42524"/>
        <dbReference type="Rhea" id="RHEA-COMP:10097"/>
        <dbReference type="Rhea" id="RHEA-COMP:10098"/>
        <dbReference type="ChEBI" id="CHEBI:65314"/>
        <dbReference type="ChEBI" id="CHEBI:65315"/>
        <dbReference type="EC" id="5.4.99.23"/>
    </reaction>
</comment>
<keyword evidence="12" id="KW-1185">Reference proteome</keyword>
<gene>
    <name evidence="11" type="ORF">HNQ57_002300</name>
</gene>
<evidence type="ECO:0000313" key="11">
    <source>
        <dbReference type="EMBL" id="MBB5188021.1"/>
    </source>
</evidence>
<dbReference type="NCBIfam" id="NF008385">
    <property type="entry name" value="PRK11180.1"/>
    <property type="match status" value="1"/>
</dbReference>
<protein>
    <recommendedName>
        <fullName evidence="8">Pseudouridine synthase</fullName>
        <ecNumber evidence="8">5.4.99.-</ecNumber>
    </recommendedName>
</protein>
<dbReference type="CDD" id="cd00165">
    <property type="entry name" value="S4"/>
    <property type="match status" value="1"/>
</dbReference>
<evidence type="ECO:0000256" key="5">
    <source>
        <dbReference type="ARBA" id="ARBA00056072"/>
    </source>
</evidence>
<dbReference type="SUPFAM" id="SSF55174">
    <property type="entry name" value="Alpha-L RNA-binding motif"/>
    <property type="match status" value="1"/>
</dbReference>
<dbReference type="PROSITE" id="PS01129">
    <property type="entry name" value="PSI_RLU"/>
    <property type="match status" value="1"/>
</dbReference>
<dbReference type="InterPro" id="IPR002942">
    <property type="entry name" value="S4_RNA-bd"/>
</dbReference>
<organism evidence="11 12">
    <name type="scientific">Zhongshania antarctica</name>
    <dbReference type="NCBI Taxonomy" id="641702"/>
    <lineage>
        <taxon>Bacteria</taxon>
        <taxon>Pseudomonadati</taxon>
        <taxon>Pseudomonadota</taxon>
        <taxon>Gammaproteobacteria</taxon>
        <taxon>Cellvibrionales</taxon>
        <taxon>Spongiibacteraceae</taxon>
        <taxon>Zhongshania</taxon>
    </lineage>
</organism>
<comment type="function">
    <text evidence="5">Responsible for synthesis of pseudouridine from uracil at positions 1911, 1915 and 1917 in 23S ribosomal RNA.</text>
</comment>
<evidence type="ECO:0000256" key="2">
    <source>
        <dbReference type="ARBA" id="ARBA00022884"/>
    </source>
</evidence>
<evidence type="ECO:0000256" key="8">
    <source>
        <dbReference type="RuleBase" id="RU362028"/>
    </source>
</evidence>
<comment type="catalytic activity">
    <reaction evidence="8">
        <text>a uridine in RNA = a pseudouridine in RNA</text>
        <dbReference type="Rhea" id="RHEA:48348"/>
        <dbReference type="Rhea" id="RHEA-COMP:12068"/>
        <dbReference type="Rhea" id="RHEA-COMP:12069"/>
        <dbReference type="ChEBI" id="CHEBI:65314"/>
        <dbReference type="ChEBI" id="CHEBI:65315"/>
    </reaction>
</comment>
<evidence type="ECO:0000313" key="12">
    <source>
        <dbReference type="Proteomes" id="UP000536640"/>
    </source>
</evidence>
<dbReference type="InterPro" id="IPR006224">
    <property type="entry name" value="PsdUridine_synth_RluA-like_CS"/>
</dbReference>
<sequence>MTEIIERQEIVPAGFNGDRFDQVAAQLFPEYSRSRLQTWIKSGELTVNGEVQRTRDKVYEDDKLALHAELQSEVRWEAEKIELDIVYEDDHVMVINKPAGLVVHPGAGNPDGTLLNALLNHFPDIATVPRAGIVHRLDRDTTGLMIAAKTLEAHTSLVAQLQAREVHREYDAVVFGTMTGGGTVDEPMGRHPRQRTKMAVSQIGGKEAITHYRVTRRFLNHTHIRCFLETGRTHQIRVHMAHIKYPLIGDPLYAGRPRLPKGASEVLITQLRGFGRQALHARRLELEHPISGDTMSWEVPLPEDMKALLAVLSTEDVR</sequence>
<evidence type="ECO:0000256" key="3">
    <source>
        <dbReference type="ARBA" id="ARBA00023235"/>
    </source>
</evidence>
<dbReference type="PANTHER" id="PTHR21600">
    <property type="entry name" value="MITOCHONDRIAL RNA PSEUDOURIDINE SYNTHASE"/>
    <property type="match status" value="1"/>
</dbReference>
<dbReference type="Gene3D" id="3.30.2350.10">
    <property type="entry name" value="Pseudouridine synthase"/>
    <property type="match status" value="1"/>
</dbReference>